<gene>
    <name evidence="1" type="ORF">N7494_005015</name>
</gene>
<reference evidence="1 2" key="1">
    <citation type="journal article" date="2023" name="IMA Fungus">
        <title>Comparative genomic study of the Penicillium genus elucidates a diverse pangenome and 15 lateral gene transfer events.</title>
        <authorList>
            <person name="Petersen C."/>
            <person name="Sorensen T."/>
            <person name="Nielsen M.R."/>
            <person name="Sondergaard T.E."/>
            <person name="Sorensen J.L."/>
            <person name="Fitzpatrick D.A."/>
            <person name="Frisvad J.C."/>
            <person name="Nielsen K.L."/>
        </authorList>
    </citation>
    <scope>NUCLEOTIDE SEQUENCE [LARGE SCALE GENOMIC DNA]</scope>
    <source>
        <strain evidence="1 2">IBT 35679</strain>
    </source>
</reference>
<sequence length="543" mass="58478">MPRSLSTHNSAPLLSVDESKPSLRSIEDANGLIALFEATDDHNRLLLLLKELLKLESLVGAPDARNLAVDLLSLNVIQLLVVLKSLASIEDILDPEVVEFLSLFRLLHLLLQVGLDLLPGGLHRLFVGLCFLLGSFQLNLELLLKSLFMALATLLKLLNGERELLNVLLQDSLRTCVLSLKLMDLGRGLSELVGSVLVGLEEVSLLLVPSKLLKLSSGKLLFLSLQLDVQVVDLLIFHDRPLSQKLVVDQVERLSPLEALLDIVTSSESSVAGMISLTPEVLVLLLLQFKSRLVILPLNVEIGVQALCLHFIIDSFITRSFGSAALTPQVRADHRKLGVLPCQLNVFFNVSLVILVQVFGLLPESFGIHSSFALTLTGLSGLLNSSSMLGSKLGSPKLKLIDLLAKSGNLLITDNQQFARDLSLGLLSIALLGQLDHSEAGLAQLAVGNLQLALELLTALLSGMKLGNSDGLVMLRDIQLLDHLGKALEQVVTLGEGDVEMVCDVLTSGDDLSPVVGVLDVDTCHGGEEFVVTDHGCVDVMDG</sequence>
<evidence type="ECO:0000313" key="1">
    <source>
        <dbReference type="EMBL" id="KAJ5547430.1"/>
    </source>
</evidence>
<keyword evidence="2" id="KW-1185">Reference proteome</keyword>
<dbReference type="Proteomes" id="UP001220324">
    <property type="component" value="Unassembled WGS sequence"/>
</dbReference>
<protein>
    <submittedName>
        <fullName evidence="1">Uncharacterized protein</fullName>
    </submittedName>
</protein>
<organism evidence="1 2">
    <name type="scientific">Penicillium frequentans</name>
    <dbReference type="NCBI Taxonomy" id="3151616"/>
    <lineage>
        <taxon>Eukaryota</taxon>
        <taxon>Fungi</taxon>
        <taxon>Dikarya</taxon>
        <taxon>Ascomycota</taxon>
        <taxon>Pezizomycotina</taxon>
        <taxon>Eurotiomycetes</taxon>
        <taxon>Eurotiomycetidae</taxon>
        <taxon>Eurotiales</taxon>
        <taxon>Aspergillaceae</taxon>
        <taxon>Penicillium</taxon>
    </lineage>
</organism>
<name>A0AAD6D1Q3_9EURO</name>
<dbReference type="EMBL" id="JAQIZZ010000003">
    <property type="protein sequence ID" value="KAJ5547430.1"/>
    <property type="molecule type" value="Genomic_DNA"/>
</dbReference>
<accession>A0AAD6D1Q3</accession>
<comment type="caution">
    <text evidence="1">The sequence shown here is derived from an EMBL/GenBank/DDBJ whole genome shotgun (WGS) entry which is preliminary data.</text>
</comment>
<evidence type="ECO:0000313" key="2">
    <source>
        <dbReference type="Proteomes" id="UP001220324"/>
    </source>
</evidence>
<proteinExistence type="predicted"/>
<dbReference type="AlphaFoldDB" id="A0AAD6D1Q3"/>